<dbReference type="InterPro" id="IPR011009">
    <property type="entry name" value="Kinase-like_dom_sf"/>
</dbReference>
<dbReference type="GO" id="GO:0005524">
    <property type="term" value="F:ATP binding"/>
    <property type="evidence" value="ECO:0007669"/>
    <property type="project" value="UniProtKB-KW"/>
</dbReference>
<dbReference type="InterPro" id="IPR050494">
    <property type="entry name" value="Ser_Thr_dual-spec_kinase"/>
</dbReference>
<organism evidence="8 9">
    <name type="scientific">Balaenoptera physalus</name>
    <name type="common">Fin whale</name>
    <name type="synonym">Balaena physalus</name>
    <dbReference type="NCBI Taxonomy" id="9770"/>
    <lineage>
        <taxon>Eukaryota</taxon>
        <taxon>Metazoa</taxon>
        <taxon>Chordata</taxon>
        <taxon>Craniata</taxon>
        <taxon>Vertebrata</taxon>
        <taxon>Euteleostomi</taxon>
        <taxon>Mammalia</taxon>
        <taxon>Eutheria</taxon>
        <taxon>Laurasiatheria</taxon>
        <taxon>Artiodactyla</taxon>
        <taxon>Whippomorpha</taxon>
        <taxon>Cetacea</taxon>
        <taxon>Mysticeti</taxon>
        <taxon>Balaenopteridae</taxon>
        <taxon>Balaenoptera</taxon>
    </lineage>
</organism>
<keyword evidence="4" id="KW-0418">Kinase</keyword>
<name>A0A643C881_BALPH</name>
<sequence length="339" mass="38221">MATIQSETDCYDIIEVLGKGTFGEVAKGWRRSTGEMEAHVIRFLEFFHDALKFYLVFELLEQNLFEFQKENNFAPLPARHIRTVTLQVLRALARLKELAIIHADLKPENIMLVDQTRCPFRVKVIDFGSASIFSEVRYVKEPYIQSRFYRAPEILLGLPFCEKVDVWSLGCIMAELHLGWPLYPGNNEYDQVRYICETQGLPKPHVLHAACKAHHFFKRNPHPDATNPWQLKSSADYLAETKAAAAGRWVPDSGPKPILAFYGSRLAGRHKARKPPTGSKSNSNFSNLIRLSQASPEEDAPCRGGGWAEGEWRGASVEPPAIPQRDGDGPDIKDMTVDA</sequence>
<dbReference type="AlphaFoldDB" id="A0A643C881"/>
<dbReference type="GO" id="GO:0005634">
    <property type="term" value="C:nucleus"/>
    <property type="evidence" value="ECO:0007669"/>
    <property type="project" value="TreeGrafter"/>
</dbReference>
<dbReference type="InterPro" id="IPR000719">
    <property type="entry name" value="Prot_kinase_dom"/>
</dbReference>
<evidence type="ECO:0000259" key="7">
    <source>
        <dbReference type="PROSITE" id="PS50011"/>
    </source>
</evidence>
<feature type="region of interest" description="Disordered" evidence="6">
    <location>
        <begin position="291"/>
        <end position="339"/>
    </location>
</feature>
<protein>
    <recommendedName>
        <fullName evidence="7">Protein kinase domain-containing protein</fullName>
    </recommendedName>
</protein>
<feature type="domain" description="Protein kinase" evidence="7">
    <location>
        <begin position="1"/>
        <end position="238"/>
    </location>
</feature>
<evidence type="ECO:0000256" key="5">
    <source>
        <dbReference type="ARBA" id="ARBA00022840"/>
    </source>
</evidence>
<dbReference type="PROSITE" id="PS50011">
    <property type="entry name" value="PROTEIN_KINASE_DOM"/>
    <property type="match status" value="1"/>
</dbReference>
<dbReference type="PANTHER" id="PTHR24058">
    <property type="entry name" value="DUAL SPECIFICITY PROTEIN KINASE"/>
    <property type="match status" value="1"/>
</dbReference>
<gene>
    <name evidence="8" type="ORF">E2I00_012069</name>
</gene>
<feature type="non-terminal residue" evidence="8">
    <location>
        <position position="339"/>
    </location>
</feature>
<evidence type="ECO:0000256" key="4">
    <source>
        <dbReference type="ARBA" id="ARBA00022777"/>
    </source>
</evidence>
<accession>A0A643C881</accession>
<evidence type="ECO:0000256" key="3">
    <source>
        <dbReference type="ARBA" id="ARBA00022741"/>
    </source>
</evidence>
<dbReference type="EMBL" id="SGJD01002171">
    <property type="protein sequence ID" value="KAB0396427.1"/>
    <property type="molecule type" value="Genomic_DNA"/>
</dbReference>
<dbReference type="GO" id="GO:0005737">
    <property type="term" value="C:cytoplasm"/>
    <property type="evidence" value="ECO:0007669"/>
    <property type="project" value="TreeGrafter"/>
</dbReference>
<keyword evidence="5" id="KW-0067">ATP-binding</keyword>
<dbReference type="OrthoDB" id="437530at2759"/>
<keyword evidence="2" id="KW-0808">Transferase</keyword>
<evidence type="ECO:0000313" key="8">
    <source>
        <dbReference type="EMBL" id="KAB0396427.1"/>
    </source>
</evidence>
<dbReference type="SUPFAM" id="SSF56112">
    <property type="entry name" value="Protein kinase-like (PK-like)"/>
    <property type="match status" value="1"/>
</dbReference>
<evidence type="ECO:0000313" key="9">
    <source>
        <dbReference type="Proteomes" id="UP000437017"/>
    </source>
</evidence>
<dbReference type="SMART" id="SM00220">
    <property type="entry name" value="S_TKc"/>
    <property type="match status" value="1"/>
</dbReference>
<dbReference type="Gene3D" id="1.10.510.10">
    <property type="entry name" value="Transferase(Phosphotransferase) domain 1"/>
    <property type="match status" value="1"/>
</dbReference>
<dbReference type="InterPro" id="IPR008271">
    <property type="entry name" value="Ser/Thr_kinase_AS"/>
</dbReference>
<dbReference type="Proteomes" id="UP000437017">
    <property type="component" value="Unassembled WGS sequence"/>
</dbReference>
<proteinExistence type="predicted"/>
<dbReference type="PANTHER" id="PTHR24058:SF46">
    <property type="entry name" value="HOMEODOMAIN-INTERACTING PROTEIN KINASE 4"/>
    <property type="match status" value="1"/>
</dbReference>
<dbReference type="PROSITE" id="PS00108">
    <property type="entry name" value="PROTEIN_KINASE_ST"/>
    <property type="match status" value="1"/>
</dbReference>
<comment type="caution">
    <text evidence="8">The sequence shown here is derived from an EMBL/GenBank/DDBJ whole genome shotgun (WGS) entry which is preliminary data.</text>
</comment>
<evidence type="ECO:0000256" key="1">
    <source>
        <dbReference type="ARBA" id="ARBA00022527"/>
    </source>
</evidence>
<dbReference type="Pfam" id="PF00069">
    <property type="entry name" value="Pkinase"/>
    <property type="match status" value="1"/>
</dbReference>
<evidence type="ECO:0000256" key="6">
    <source>
        <dbReference type="SAM" id="MobiDB-lite"/>
    </source>
</evidence>
<dbReference type="GO" id="GO:0004713">
    <property type="term" value="F:protein tyrosine kinase activity"/>
    <property type="evidence" value="ECO:0007669"/>
    <property type="project" value="TreeGrafter"/>
</dbReference>
<reference evidence="8 9" key="1">
    <citation type="journal article" date="2019" name="PLoS ONE">
        <title>Genomic analyses reveal an absence of contemporary introgressive admixture between fin whales and blue whales, despite known hybrids.</title>
        <authorList>
            <person name="Westbury M.V."/>
            <person name="Petersen B."/>
            <person name="Lorenzen E.D."/>
        </authorList>
    </citation>
    <scope>NUCLEOTIDE SEQUENCE [LARGE SCALE GENOMIC DNA]</scope>
    <source>
        <strain evidence="8">FinWhale-01</strain>
    </source>
</reference>
<feature type="compositionally biased region" description="Basic and acidic residues" evidence="6">
    <location>
        <begin position="325"/>
        <end position="339"/>
    </location>
</feature>
<keyword evidence="1" id="KW-0723">Serine/threonine-protein kinase</keyword>
<keyword evidence="9" id="KW-1185">Reference proteome</keyword>
<dbReference type="GO" id="GO:0004674">
    <property type="term" value="F:protein serine/threonine kinase activity"/>
    <property type="evidence" value="ECO:0007669"/>
    <property type="project" value="UniProtKB-KW"/>
</dbReference>
<keyword evidence="3" id="KW-0547">Nucleotide-binding</keyword>
<dbReference type="Gene3D" id="3.30.200.20">
    <property type="entry name" value="Phosphorylase Kinase, domain 1"/>
    <property type="match status" value="1"/>
</dbReference>
<evidence type="ECO:0000256" key="2">
    <source>
        <dbReference type="ARBA" id="ARBA00022679"/>
    </source>
</evidence>